<dbReference type="InterPro" id="IPR041413">
    <property type="entry name" value="MLTR_LBD"/>
</dbReference>
<dbReference type="Pfam" id="PF13560">
    <property type="entry name" value="HTH_31"/>
    <property type="match status" value="1"/>
</dbReference>
<reference evidence="2 3" key="1">
    <citation type="submission" date="2020-06" db="EMBL/GenBank/DDBJ databases">
        <title>Genome mining for natural products.</title>
        <authorList>
            <person name="Zhang B."/>
            <person name="Shi J."/>
            <person name="Ge H."/>
        </authorList>
    </citation>
    <scope>NUCLEOTIDE SEQUENCE [LARGE SCALE GENOMIC DNA]</scope>
    <source>
        <strain evidence="2 3">NA02069</strain>
    </source>
</reference>
<proteinExistence type="predicted"/>
<dbReference type="InterPro" id="IPR001387">
    <property type="entry name" value="Cro/C1-type_HTH"/>
</dbReference>
<dbReference type="Gene3D" id="3.30.450.180">
    <property type="match status" value="1"/>
</dbReference>
<sequence length="298" mass="32760">MADRDKKGVAAEVREFLSTRRARITPDQAGLPVYGGNRRVAGLRREEVALLAGMSVDYYVRLERGNLSGASDSVLESLAHALQLDEAERTHLYDLARAATPSGRRATVTASRVRPTILRLLDSMTDVPAYVRNARFDILAANTLGRALYAPLFDSPLFAQRGPVNSARFLFLDPASKDFWVDWDKGADDSVAFLRTETGRAPHDKALTDLIGELTTRSEDFAHRWARHDVKFHRSGVKNLHHPLVGDLALPYEAMDLPSDPGLRLNFYTPEPDTPAREALGLLAAWSGTGSAAPTAND</sequence>
<dbReference type="Proteomes" id="UP000509418">
    <property type="component" value="Chromosome"/>
</dbReference>
<dbReference type="PANTHER" id="PTHR35010">
    <property type="entry name" value="BLL4672 PROTEIN-RELATED"/>
    <property type="match status" value="1"/>
</dbReference>
<name>A0A7I0NSQ5_STRCX</name>
<evidence type="ECO:0000259" key="1">
    <source>
        <dbReference type="PROSITE" id="PS50943"/>
    </source>
</evidence>
<dbReference type="GO" id="GO:0003677">
    <property type="term" value="F:DNA binding"/>
    <property type="evidence" value="ECO:0007669"/>
    <property type="project" value="InterPro"/>
</dbReference>
<dbReference type="RefSeq" id="WP_107907517.1">
    <property type="nucleotide sequence ID" value="NZ_CBDRGH010000051.1"/>
</dbReference>
<evidence type="ECO:0000313" key="3">
    <source>
        <dbReference type="Proteomes" id="UP000509418"/>
    </source>
</evidence>
<dbReference type="Gene3D" id="1.10.260.40">
    <property type="entry name" value="lambda repressor-like DNA-binding domains"/>
    <property type="match status" value="1"/>
</dbReference>
<evidence type="ECO:0000313" key="2">
    <source>
        <dbReference type="EMBL" id="QKZ16098.1"/>
    </source>
</evidence>
<dbReference type="Pfam" id="PF17765">
    <property type="entry name" value="MLTR_LBD"/>
    <property type="match status" value="1"/>
</dbReference>
<feature type="domain" description="HTH cro/C1-type" evidence="1">
    <location>
        <begin position="38"/>
        <end position="89"/>
    </location>
</feature>
<gene>
    <name evidence="2" type="ORF">HUT05_01035</name>
</gene>
<dbReference type="PROSITE" id="PS50943">
    <property type="entry name" value="HTH_CROC1"/>
    <property type="match status" value="1"/>
</dbReference>
<dbReference type="SMART" id="SM00530">
    <property type="entry name" value="HTH_XRE"/>
    <property type="match status" value="1"/>
</dbReference>
<accession>A0A7I0NSQ5</accession>
<dbReference type="SUPFAM" id="SSF47413">
    <property type="entry name" value="lambda repressor-like DNA-binding domains"/>
    <property type="match status" value="1"/>
</dbReference>
<dbReference type="CDD" id="cd00093">
    <property type="entry name" value="HTH_XRE"/>
    <property type="match status" value="1"/>
</dbReference>
<dbReference type="InterPro" id="IPR010982">
    <property type="entry name" value="Lambda_DNA-bd_dom_sf"/>
</dbReference>
<dbReference type="AlphaFoldDB" id="A0A7I0NSQ5"/>
<dbReference type="PANTHER" id="PTHR35010:SF2">
    <property type="entry name" value="BLL4672 PROTEIN"/>
    <property type="match status" value="1"/>
</dbReference>
<dbReference type="EMBL" id="CP056041">
    <property type="protein sequence ID" value="QKZ16098.1"/>
    <property type="molecule type" value="Genomic_DNA"/>
</dbReference>
<keyword evidence="3" id="KW-1185">Reference proteome</keyword>
<protein>
    <submittedName>
        <fullName evidence="2">Helix-turn-helix domain-containing protein</fullName>
    </submittedName>
</protein>
<organism evidence="2 3">
    <name type="scientific">Streptomyces chartreusis</name>
    <dbReference type="NCBI Taxonomy" id="1969"/>
    <lineage>
        <taxon>Bacteria</taxon>
        <taxon>Bacillati</taxon>
        <taxon>Actinomycetota</taxon>
        <taxon>Actinomycetes</taxon>
        <taxon>Kitasatosporales</taxon>
        <taxon>Streptomycetaceae</taxon>
        <taxon>Streptomyces</taxon>
    </lineage>
</organism>